<gene>
    <name evidence="2" type="ORF">CRG98_007567</name>
</gene>
<feature type="region of interest" description="Disordered" evidence="1">
    <location>
        <begin position="1"/>
        <end position="23"/>
    </location>
</feature>
<evidence type="ECO:0000256" key="1">
    <source>
        <dbReference type="SAM" id="MobiDB-lite"/>
    </source>
</evidence>
<accession>A0A2I0KU81</accession>
<reference evidence="2 3" key="1">
    <citation type="submission" date="2017-11" db="EMBL/GenBank/DDBJ databases">
        <title>De-novo sequencing of pomegranate (Punica granatum L.) genome.</title>
        <authorList>
            <person name="Akparov Z."/>
            <person name="Amiraslanov A."/>
            <person name="Hajiyeva S."/>
            <person name="Abbasov M."/>
            <person name="Kaur K."/>
            <person name="Hamwieh A."/>
            <person name="Solovyev V."/>
            <person name="Salamov A."/>
            <person name="Braich B."/>
            <person name="Kosarev P."/>
            <person name="Mahmoud A."/>
            <person name="Hajiyev E."/>
            <person name="Babayeva S."/>
            <person name="Izzatullayeva V."/>
            <person name="Mammadov A."/>
            <person name="Mammadov A."/>
            <person name="Sharifova S."/>
            <person name="Ojaghi J."/>
            <person name="Eynullazada K."/>
            <person name="Bayramov B."/>
            <person name="Abdulazimova A."/>
            <person name="Shahmuradov I."/>
        </authorList>
    </citation>
    <scope>NUCLEOTIDE SEQUENCE [LARGE SCALE GENOMIC DNA]</scope>
    <source>
        <strain evidence="3">cv. AG2017</strain>
        <tissue evidence="2">Leaf</tissue>
    </source>
</reference>
<organism evidence="2 3">
    <name type="scientific">Punica granatum</name>
    <name type="common">Pomegranate</name>
    <dbReference type="NCBI Taxonomy" id="22663"/>
    <lineage>
        <taxon>Eukaryota</taxon>
        <taxon>Viridiplantae</taxon>
        <taxon>Streptophyta</taxon>
        <taxon>Embryophyta</taxon>
        <taxon>Tracheophyta</taxon>
        <taxon>Spermatophyta</taxon>
        <taxon>Magnoliopsida</taxon>
        <taxon>eudicotyledons</taxon>
        <taxon>Gunneridae</taxon>
        <taxon>Pentapetalae</taxon>
        <taxon>rosids</taxon>
        <taxon>malvids</taxon>
        <taxon>Myrtales</taxon>
        <taxon>Lythraceae</taxon>
        <taxon>Punica</taxon>
    </lineage>
</organism>
<dbReference type="EMBL" id="PGOL01000343">
    <property type="protein sequence ID" value="PKI72021.1"/>
    <property type="molecule type" value="Genomic_DNA"/>
</dbReference>
<keyword evidence="3" id="KW-1185">Reference proteome</keyword>
<evidence type="ECO:0008006" key="4">
    <source>
        <dbReference type="Google" id="ProtNLM"/>
    </source>
</evidence>
<proteinExistence type="predicted"/>
<name>A0A2I0KU81_PUNGR</name>
<dbReference type="AlphaFoldDB" id="A0A2I0KU81"/>
<feature type="region of interest" description="Disordered" evidence="1">
    <location>
        <begin position="198"/>
        <end position="261"/>
    </location>
</feature>
<dbReference type="Proteomes" id="UP000233551">
    <property type="component" value="Unassembled WGS sequence"/>
</dbReference>
<feature type="compositionally biased region" description="Polar residues" evidence="1">
    <location>
        <begin position="246"/>
        <end position="261"/>
    </location>
</feature>
<sequence length="261" mass="28339">MSKTTEDSNSSGGMPPAYILSPSDGPGTQLISCKLNGRNYNIWSQERKSVSEYYSKLKSLWDELNLHLDLPACTYDTGVQLVAHKEKEKVHRFLIGLNPEFSIIRSQILSMDPLLNANGAHSMASHDEAQRLIIQGRDSSSEVMGFAVKTTNDFNGGNPNFGSNRGDFKPRGRPFCDYCGQNGHSRATCYQLHGYLTSDQSNQRNPKGNSTGQPRSGGKFGVSSFPVPEQRSGNGGVGFGYGHLGQSGNFHSGGPSQTRSA</sequence>
<dbReference type="PANTHER" id="PTHR34222:SF79">
    <property type="entry name" value="RETROVIRUS-RELATED POL POLYPROTEIN FROM TRANSPOSON TNT 1-94"/>
    <property type="match status" value="1"/>
</dbReference>
<evidence type="ECO:0000313" key="3">
    <source>
        <dbReference type="Proteomes" id="UP000233551"/>
    </source>
</evidence>
<protein>
    <recommendedName>
        <fullName evidence="4">CCHC-type domain-containing protein</fullName>
    </recommendedName>
</protein>
<evidence type="ECO:0000313" key="2">
    <source>
        <dbReference type="EMBL" id="PKI72021.1"/>
    </source>
</evidence>
<comment type="caution">
    <text evidence="2">The sequence shown here is derived from an EMBL/GenBank/DDBJ whole genome shotgun (WGS) entry which is preliminary data.</text>
</comment>
<feature type="compositionally biased region" description="Polar residues" evidence="1">
    <location>
        <begin position="198"/>
        <end position="214"/>
    </location>
</feature>
<feature type="compositionally biased region" description="Gly residues" evidence="1">
    <location>
        <begin position="233"/>
        <end position="245"/>
    </location>
</feature>
<dbReference type="PANTHER" id="PTHR34222">
    <property type="entry name" value="GAG_PRE-INTEGRS DOMAIN-CONTAINING PROTEIN"/>
    <property type="match status" value="1"/>
</dbReference>